<dbReference type="RefSeq" id="WP_011441027.1">
    <property type="nucleotide sequence ID" value="NC_007778.1"/>
</dbReference>
<protein>
    <submittedName>
        <fullName evidence="2">Uncharacterized protein</fullName>
    </submittedName>
</protein>
<keyword evidence="1" id="KW-0472">Membrane</keyword>
<keyword evidence="1" id="KW-0812">Transmembrane</keyword>
<dbReference type="eggNOG" id="ENOG5031HEF">
    <property type="taxonomic scope" value="Bacteria"/>
</dbReference>
<dbReference type="KEGG" id="rpb:RPB_2133"/>
<sequence>MRLKLGMARSYMARTNMAKAGIALCAVALVLMWPHARQSAAFLAAQDDPARLSDLQIGAALQRDPDLITRHITDALDARDPDLADSLVQLAAARNITLPVELTTRVAAAVAAEQSAAGIATRFATGLVTGEAKDGASLSGTVAGDLFVFGDIRDVVREGTNLATGADADRVVLGLAAAGIAITAATYVTLGGAAPVRAGLTLVKDARKVGRLGGGLATWTSRSAREVVDAPALQRAVAGSSFSRPAETLTAVKAAFRAEKAGGLMRLAKNVGRIGDKAGTRGALDTLKIAEGPKDVARAARLAEAKGGQTRAFLKVLGRGALLLTTGAWNFAWWIFGALMTLFGLVTSLKAGVERMTQGWIDRGKARRAKRLLAEAKRAQRAQVNPSPVAAALSVS</sequence>
<dbReference type="HOGENOM" id="CLU_048117_0_0_5"/>
<dbReference type="EMBL" id="CP000250">
    <property type="protein sequence ID" value="ABD06839.1"/>
    <property type="molecule type" value="Genomic_DNA"/>
</dbReference>
<keyword evidence="3" id="KW-1185">Reference proteome</keyword>
<proteinExistence type="predicted"/>
<evidence type="ECO:0000313" key="2">
    <source>
        <dbReference type="EMBL" id="ABD06839.1"/>
    </source>
</evidence>
<feature type="transmembrane region" description="Helical" evidence="1">
    <location>
        <begin position="331"/>
        <end position="353"/>
    </location>
</feature>
<dbReference type="AlphaFoldDB" id="Q2IY71"/>
<gene>
    <name evidence="2" type="ordered locus">RPB_2133</name>
</gene>
<organism evidence="2 3">
    <name type="scientific">Rhodopseudomonas palustris (strain HaA2)</name>
    <dbReference type="NCBI Taxonomy" id="316058"/>
    <lineage>
        <taxon>Bacteria</taxon>
        <taxon>Pseudomonadati</taxon>
        <taxon>Pseudomonadota</taxon>
        <taxon>Alphaproteobacteria</taxon>
        <taxon>Hyphomicrobiales</taxon>
        <taxon>Nitrobacteraceae</taxon>
        <taxon>Rhodopseudomonas</taxon>
    </lineage>
</organism>
<accession>Q2IY71</accession>
<evidence type="ECO:0000313" key="3">
    <source>
        <dbReference type="Proteomes" id="UP000008809"/>
    </source>
</evidence>
<name>Q2IY71_RHOP2</name>
<reference evidence="2 3" key="1">
    <citation type="submission" date="2006-01" db="EMBL/GenBank/DDBJ databases">
        <title>Complete sequence of Rhodopseudomonas palustris HaA2.</title>
        <authorList>
            <consortium name="US DOE Joint Genome Institute"/>
            <person name="Copeland A."/>
            <person name="Lucas S."/>
            <person name="Lapidus A."/>
            <person name="Barry K."/>
            <person name="Detter J.C."/>
            <person name="Glavina T."/>
            <person name="Hammon N."/>
            <person name="Israni S."/>
            <person name="Pitluck S."/>
            <person name="Chain P."/>
            <person name="Malfatti S."/>
            <person name="Shin M."/>
            <person name="Vergez L."/>
            <person name="Schmutz J."/>
            <person name="Larimer F."/>
            <person name="Land M."/>
            <person name="Hauser L."/>
            <person name="Pelletier D.A."/>
            <person name="Kyrpides N."/>
            <person name="Anderson I."/>
            <person name="Oda Y."/>
            <person name="Harwood C.S."/>
            <person name="Richardson P."/>
        </authorList>
    </citation>
    <scope>NUCLEOTIDE SEQUENCE [LARGE SCALE GENOMIC DNA]</scope>
    <source>
        <strain evidence="2 3">HaA2</strain>
    </source>
</reference>
<dbReference type="STRING" id="316058.RPB_2133"/>
<keyword evidence="1" id="KW-1133">Transmembrane helix</keyword>
<evidence type="ECO:0000256" key="1">
    <source>
        <dbReference type="SAM" id="Phobius"/>
    </source>
</evidence>
<dbReference type="Proteomes" id="UP000008809">
    <property type="component" value="Chromosome"/>
</dbReference>